<protein>
    <submittedName>
        <fullName evidence="2">(rape) hypothetical protein</fullName>
    </submittedName>
</protein>
<dbReference type="PANTHER" id="PTHR22891">
    <property type="entry name" value="EUKARYOTIC TRANSLATION INITIATION FACTOR 2C"/>
    <property type="match status" value="1"/>
</dbReference>
<dbReference type="InterPro" id="IPR003165">
    <property type="entry name" value="Piwi"/>
</dbReference>
<name>A0A816NYK1_BRANA</name>
<accession>A0A816NYK1</accession>
<dbReference type="Gene3D" id="3.40.50.2300">
    <property type="match status" value="1"/>
</dbReference>
<reference evidence="2" key="1">
    <citation type="submission" date="2021-01" db="EMBL/GenBank/DDBJ databases">
        <authorList>
            <consortium name="Genoscope - CEA"/>
            <person name="William W."/>
        </authorList>
    </citation>
    <scope>NUCLEOTIDE SEQUENCE</scope>
</reference>
<dbReference type="Gene3D" id="3.30.420.10">
    <property type="entry name" value="Ribonuclease H-like superfamily/Ribonuclease H"/>
    <property type="match status" value="1"/>
</dbReference>
<dbReference type="SUPFAM" id="SSF53098">
    <property type="entry name" value="Ribonuclease H-like"/>
    <property type="match status" value="1"/>
</dbReference>
<evidence type="ECO:0000259" key="1">
    <source>
        <dbReference type="PROSITE" id="PS50822"/>
    </source>
</evidence>
<gene>
    <name evidence="2" type="ORF">DARMORV10_A09P20560.1</name>
</gene>
<dbReference type="GO" id="GO:0003676">
    <property type="term" value="F:nucleic acid binding"/>
    <property type="evidence" value="ECO:0007669"/>
    <property type="project" value="InterPro"/>
</dbReference>
<dbReference type="Pfam" id="PF02171">
    <property type="entry name" value="Piwi"/>
    <property type="match status" value="1"/>
</dbReference>
<sequence>MPFVISGDLKRICETELSLRYRSVVSQNMCSRLVIQYLANVSLKNNVKMGGRKTVLLDAVSCRVPLVVASQDMRVWFVLKLTDNNLYKIFLCMVISQVLLCRDLLISFRKATSDHLFYRASDGVSEGQFYQVLLYELDAIRKTCALLEPNYQPPVTFIVVQKRHHTRIMHILQHFEHVSTCAKGLARTV</sequence>
<organism evidence="2">
    <name type="scientific">Brassica napus</name>
    <name type="common">Rape</name>
    <dbReference type="NCBI Taxonomy" id="3708"/>
    <lineage>
        <taxon>Eukaryota</taxon>
        <taxon>Viridiplantae</taxon>
        <taxon>Streptophyta</taxon>
        <taxon>Embryophyta</taxon>
        <taxon>Tracheophyta</taxon>
        <taxon>Spermatophyta</taxon>
        <taxon>Magnoliopsida</taxon>
        <taxon>eudicotyledons</taxon>
        <taxon>Gunneridae</taxon>
        <taxon>Pentapetalae</taxon>
        <taxon>rosids</taxon>
        <taxon>malvids</taxon>
        <taxon>Brassicales</taxon>
        <taxon>Brassicaceae</taxon>
        <taxon>Brassiceae</taxon>
        <taxon>Brassica</taxon>
    </lineage>
</organism>
<dbReference type="EMBL" id="HG994363">
    <property type="protein sequence ID" value="CAF2041352.1"/>
    <property type="molecule type" value="Genomic_DNA"/>
</dbReference>
<dbReference type="AlphaFoldDB" id="A0A816NYK1"/>
<proteinExistence type="predicted"/>
<dbReference type="InterPro" id="IPR012337">
    <property type="entry name" value="RNaseH-like_sf"/>
</dbReference>
<dbReference type="Proteomes" id="UP001295469">
    <property type="component" value="Chromosome A09"/>
</dbReference>
<evidence type="ECO:0000313" key="2">
    <source>
        <dbReference type="EMBL" id="CAF2041352.1"/>
    </source>
</evidence>
<dbReference type="InterPro" id="IPR036397">
    <property type="entry name" value="RNaseH_sf"/>
</dbReference>
<feature type="domain" description="Piwi" evidence="1">
    <location>
        <begin position="122"/>
        <end position="169"/>
    </location>
</feature>
<dbReference type="SMART" id="SM00950">
    <property type="entry name" value="Piwi"/>
    <property type="match status" value="1"/>
</dbReference>
<dbReference type="PROSITE" id="PS50822">
    <property type="entry name" value="PIWI"/>
    <property type="match status" value="1"/>
</dbReference>